<feature type="region of interest" description="Disordered" evidence="1">
    <location>
        <begin position="114"/>
        <end position="133"/>
    </location>
</feature>
<evidence type="ECO:0000256" key="1">
    <source>
        <dbReference type="SAM" id="MobiDB-lite"/>
    </source>
</evidence>
<feature type="compositionally biased region" description="Basic and acidic residues" evidence="1">
    <location>
        <begin position="118"/>
        <end position="129"/>
    </location>
</feature>
<dbReference type="AlphaFoldDB" id="A0AAV5TS49"/>
<feature type="compositionally biased region" description="Basic and acidic residues" evidence="1">
    <location>
        <begin position="1"/>
        <end position="22"/>
    </location>
</feature>
<dbReference type="EMBL" id="BTSX01000004">
    <property type="protein sequence ID" value="GMS97058.1"/>
    <property type="molecule type" value="Genomic_DNA"/>
</dbReference>
<gene>
    <name evidence="2" type="ORF">PENTCL1PPCAC_19233</name>
</gene>
<evidence type="ECO:0000313" key="2">
    <source>
        <dbReference type="EMBL" id="GMS97058.1"/>
    </source>
</evidence>
<comment type="caution">
    <text evidence="2">The sequence shown here is derived from an EMBL/GenBank/DDBJ whole genome shotgun (WGS) entry which is preliminary data.</text>
</comment>
<feature type="compositionally biased region" description="Basic residues" evidence="1">
    <location>
        <begin position="23"/>
        <end position="35"/>
    </location>
</feature>
<feature type="non-terminal residue" evidence="2">
    <location>
        <position position="1"/>
    </location>
</feature>
<accession>A0AAV5TS49</accession>
<name>A0AAV5TS49_9BILA</name>
<organism evidence="2 3">
    <name type="scientific">Pristionchus entomophagus</name>
    <dbReference type="NCBI Taxonomy" id="358040"/>
    <lineage>
        <taxon>Eukaryota</taxon>
        <taxon>Metazoa</taxon>
        <taxon>Ecdysozoa</taxon>
        <taxon>Nematoda</taxon>
        <taxon>Chromadorea</taxon>
        <taxon>Rhabditida</taxon>
        <taxon>Rhabditina</taxon>
        <taxon>Diplogasteromorpha</taxon>
        <taxon>Diplogasteroidea</taxon>
        <taxon>Neodiplogasteridae</taxon>
        <taxon>Pristionchus</taxon>
    </lineage>
</organism>
<feature type="region of interest" description="Disordered" evidence="1">
    <location>
        <begin position="1"/>
        <end position="96"/>
    </location>
</feature>
<feature type="compositionally biased region" description="Basic residues" evidence="1">
    <location>
        <begin position="78"/>
        <end position="96"/>
    </location>
</feature>
<reference evidence="2" key="1">
    <citation type="submission" date="2023-10" db="EMBL/GenBank/DDBJ databases">
        <title>Genome assembly of Pristionchus species.</title>
        <authorList>
            <person name="Yoshida K."/>
            <person name="Sommer R.J."/>
        </authorList>
    </citation>
    <scope>NUCLEOTIDE SEQUENCE</scope>
    <source>
        <strain evidence="2">RS0144</strain>
    </source>
</reference>
<protein>
    <submittedName>
        <fullName evidence="2">Uncharacterized protein</fullName>
    </submittedName>
</protein>
<sequence length="167" mass="19879">QVIIHEMESMRLEKDEKEEGRVKEKKTKKKGKRNKYLMNKKSPSINDDLEKKVREKMEKDQKAEMERKEKVEKEKNKNNKKNTNKHTCKNKHKHTCTKHIHDDFGDERVPRLGLPTSDCHRDNSTDHKGTRITKGKVSRVSSYSVHFPIMENEQWTKFYRANESVSK</sequence>
<feature type="compositionally biased region" description="Basic and acidic residues" evidence="1">
    <location>
        <begin position="48"/>
        <end position="77"/>
    </location>
</feature>
<dbReference type="Proteomes" id="UP001432027">
    <property type="component" value="Unassembled WGS sequence"/>
</dbReference>
<evidence type="ECO:0000313" key="3">
    <source>
        <dbReference type="Proteomes" id="UP001432027"/>
    </source>
</evidence>
<proteinExistence type="predicted"/>
<keyword evidence="3" id="KW-1185">Reference proteome</keyword>